<dbReference type="KEGG" id="uli:ETAA1_48300"/>
<dbReference type="InterPro" id="IPR006311">
    <property type="entry name" value="TAT_signal"/>
</dbReference>
<dbReference type="AlphaFoldDB" id="A0A517XZA3"/>
<evidence type="ECO:0000313" key="3">
    <source>
        <dbReference type="Proteomes" id="UP000319576"/>
    </source>
</evidence>
<reference evidence="2 3" key="1">
    <citation type="submission" date="2019-02" db="EMBL/GenBank/DDBJ databases">
        <title>Deep-cultivation of Planctomycetes and their phenomic and genomic characterization uncovers novel biology.</title>
        <authorList>
            <person name="Wiegand S."/>
            <person name="Jogler M."/>
            <person name="Boedeker C."/>
            <person name="Pinto D."/>
            <person name="Vollmers J."/>
            <person name="Rivas-Marin E."/>
            <person name="Kohn T."/>
            <person name="Peeters S.H."/>
            <person name="Heuer A."/>
            <person name="Rast P."/>
            <person name="Oberbeckmann S."/>
            <person name="Bunk B."/>
            <person name="Jeske O."/>
            <person name="Meyerdierks A."/>
            <person name="Storesund J.E."/>
            <person name="Kallscheuer N."/>
            <person name="Luecker S."/>
            <person name="Lage O.M."/>
            <person name="Pohl T."/>
            <person name="Merkel B.J."/>
            <person name="Hornburger P."/>
            <person name="Mueller R.-W."/>
            <person name="Bruemmer F."/>
            <person name="Labrenz M."/>
            <person name="Spormann A.M."/>
            <person name="Op den Camp H."/>
            <person name="Overmann J."/>
            <person name="Amann R."/>
            <person name="Jetten M.S.M."/>
            <person name="Mascher T."/>
            <person name="Medema M.H."/>
            <person name="Devos D.P."/>
            <person name="Kaster A.-K."/>
            <person name="Ovreas L."/>
            <person name="Rohde M."/>
            <person name="Galperin M.Y."/>
            <person name="Jogler C."/>
        </authorList>
    </citation>
    <scope>NUCLEOTIDE SEQUENCE [LARGE SCALE GENOMIC DNA]</scope>
    <source>
        <strain evidence="2 3">ETA_A1</strain>
    </source>
</reference>
<feature type="signal peptide" evidence="1">
    <location>
        <begin position="1"/>
        <end position="22"/>
    </location>
</feature>
<dbReference type="PROSITE" id="PS51318">
    <property type="entry name" value="TAT"/>
    <property type="match status" value="1"/>
</dbReference>
<dbReference type="EMBL" id="CP036273">
    <property type="protein sequence ID" value="QDU22842.1"/>
    <property type="molecule type" value="Genomic_DNA"/>
</dbReference>
<proteinExistence type="predicted"/>
<evidence type="ECO:0008006" key="4">
    <source>
        <dbReference type="Google" id="ProtNLM"/>
    </source>
</evidence>
<evidence type="ECO:0000313" key="2">
    <source>
        <dbReference type="EMBL" id="QDU22842.1"/>
    </source>
</evidence>
<keyword evidence="1" id="KW-0732">Signal</keyword>
<keyword evidence="3" id="KW-1185">Reference proteome</keyword>
<evidence type="ECO:0000256" key="1">
    <source>
        <dbReference type="SAM" id="SignalP"/>
    </source>
</evidence>
<organism evidence="2 3">
    <name type="scientific">Urbifossiella limnaea</name>
    <dbReference type="NCBI Taxonomy" id="2528023"/>
    <lineage>
        <taxon>Bacteria</taxon>
        <taxon>Pseudomonadati</taxon>
        <taxon>Planctomycetota</taxon>
        <taxon>Planctomycetia</taxon>
        <taxon>Gemmatales</taxon>
        <taxon>Gemmataceae</taxon>
        <taxon>Urbifossiella</taxon>
    </lineage>
</organism>
<dbReference type="RefSeq" id="WP_145242913.1">
    <property type="nucleotide sequence ID" value="NZ_CP036273.1"/>
</dbReference>
<feature type="chain" id="PRO_5021991060" description="DUF1571 domain-containing protein" evidence="1">
    <location>
        <begin position="23"/>
        <end position="257"/>
    </location>
</feature>
<accession>A0A517XZA3</accession>
<dbReference type="Proteomes" id="UP000319576">
    <property type="component" value="Chromosome"/>
</dbReference>
<dbReference type="InterPro" id="IPR011465">
    <property type="entry name" value="DUF1571"/>
</dbReference>
<name>A0A517XZA3_9BACT</name>
<gene>
    <name evidence="2" type="ORF">ETAA1_48300</name>
</gene>
<dbReference type="Pfam" id="PF07608">
    <property type="entry name" value="DUF1571"/>
    <property type="match status" value="1"/>
</dbReference>
<dbReference type="OrthoDB" id="5456309at2"/>
<sequence length="257" mass="27406" precursor="true">MRTWRKLMATAALGAAVGGAAAQPPAPATGAKAADPLRAADPLGAMVAEAKSAHAALRDYACTFTRQERVNGNLGAEQVAELKYRASPYSVSVRFARPAEVAGASATFATGKRLEQVKVRPAGAKGSDRFLLVGQDDPKAKLDGLHPVTGYGVGAVIDRVAKVAATEKAMNNALEVHSGEFQFAGKTVTRYEILARRPHANRYAYRMLVYVDPQTKLPMRWEAYDAPRPGTTVGELVEAHSYTALRPNVGLGDNAFE</sequence>
<protein>
    <recommendedName>
        <fullName evidence="4">DUF1571 domain-containing protein</fullName>
    </recommendedName>
</protein>